<comment type="cofactor">
    <cofactor evidence="2 9">
        <name>Mg(2+)</name>
        <dbReference type="ChEBI" id="CHEBI:18420"/>
    </cofactor>
</comment>
<dbReference type="GO" id="GO:0042537">
    <property type="term" value="P:benzene-containing compound metabolic process"/>
    <property type="evidence" value="ECO:0007669"/>
    <property type="project" value="UniProtKB-ARBA"/>
</dbReference>
<evidence type="ECO:0000256" key="9">
    <source>
        <dbReference type="PIRSR" id="PIRSR605493-1"/>
    </source>
</evidence>
<keyword evidence="11" id="KW-1185">Reference proteome</keyword>
<evidence type="ECO:0000256" key="5">
    <source>
        <dbReference type="ARBA" id="ARBA00022723"/>
    </source>
</evidence>
<dbReference type="GO" id="GO:0046872">
    <property type="term" value="F:metal ion binding"/>
    <property type="evidence" value="ECO:0007669"/>
    <property type="project" value="UniProtKB-KW"/>
</dbReference>
<keyword evidence="7" id="KW-0456">Lyase</keyword>
<gene>
    <name evidence="10" type="ORF">SAMN04488044_3326</name>
</gene>
<feature type="binding site" evidence="9">
    <location>
        <begin position="94"/>
        <end position="97"/>
    </location>
    <ligand>
        <name>substrate</name>
    </ligand>
</feature>
<dbReference type="GO" id="GO:0072329">
    <property type="term" value="P:monocarboxylic acid catabolic process"/>
    <property type="evidence" value="ECO:0007669"/>
    <property type="project" value="UniProtKB-ARBA"/>
</dbReference>
<evidence type="ECO:0000256" key="6">
    <source>
        <dbReference type="ARBA" id="ARBA00022842"/>
    </source>
</evidence>
<evidence type="ECO:0000256" key="3">
    <source>
        <dbReference type="ARBA" id="ARBA00011643"/>
    </source>
</evidence>
<feature type="binding site" evidence="9">
    <location>
        <position position="117"/>
    </location>
    <ligand>
        <name>Mg(2+)</name>
        <dbReference type="ChEBI" id="CHEBI:18420"/>
    </ligand>
</feature>
<dbReference type="InterPro" id="IPR005493">
    <property type="entry name" value="RraA/RraA-like"/>
</dbReference>
<evidence type="ECO:0000256" key="7">
    <source>
        <dbReference type="ARBA" id="ARBA00023239"/>
    </source>
</evidence>
<keyword evidence="6 9" id="KW-0460">Magnesium</keyword>
<sequence length="228" mass="24463">MPTVVTDIQRTGPKLRDAFGQLGVATIHEAQNRTGLLSSDIRPIHPQDAIVGSAVTCSVAPGDNWMIHFAIEQCQEGDILVVAPTSPCTDGFIGELLAEAMKYRGVRGLVIDAGVRDTADLREIGFPVWARAISAQGTVKQTLGDVNLPLVCGGQLISPGDLVAADSDGIVVVAQQKCEMVLAEATKRHRDEIQKRREIVAGASTLDLYDLRQRAVESGLEFIPQVNL</sequence>
<dbReference type="FunFam" id="3.50.30.40:FF:000002">
    <property type="entry name" value="4-carboxy-4-hydroxy-2-oxoadipate aldolase/oxaloacetate decarboxylase"/>
    <property type="match status" value="1"/>
</dbReference>
<dbReference type="SUPFAM" id="SSF89562">
    <property type="entry name" value="RraA-like"/>
    <property type="match status" value="1"/>
</dbReference>
<evidence type="ECO:0000256" key="2">
    <source>
        <dbReference type="ARBA" id="ARBA00001946"/>
    </source>
</evidence>
<dbReference type="RefSeq" id="WP_072794150.1">
    <property type="nucleotide sequence ID" value="NZ_FQWM01000009.1"/>
</dbReference>
<dbReference type="STRING" id="870908.SAMN04488044_3326"/>
<keyword evidence="5 9" id="KW-0479">Metal-binding</keyword>
<accession>A0A1M5VZS2</accession>
<protein>
    <recommendedName>
        <fullName evidence="4">4-hydroxy-4-methyl-2-oxoglutarate aldolase</fullName>
        <ecNumber evidence="4">4.1.3.17</ecNumber>
    </recommendedName>
</protein>
<evidence type="ECO:0000313" key="11">
    <source>
        <dbReference type="Proteomes" id="UP000184211"/>
    </source>
</evidence>
<evidence type="ECO:0000256" key="4">
    <source>
        <dbReference type="ARBA" id="ARBA00012213"/>
    </source>
</evidence>
<evidence type="ECO:0000256" key="1">
    <source>
        <dbReference type="ARBA" id="ARBA00001342"/>
    </source>
</evidence>
<dbReference type="Proteomes" id="UP000184211">
    <property type="component" value="Unassembled WGS sequence"/>
</dbReference>
<dbReference type="Gene3D" id="3.50.30.40">
    <property type="entry name" value="Ribonuclease E inhibitor RraA/RraA-like"/>
    <property type="match status" value="1"/>
</dbReference>
<dbReference type="GO" id="GO:0047443">
    <property type="term" value="F:4-hydroxy-4-methyl-2-oxoglutarate aldolase activity"/>
    <property type="evidence" value="ECO:0007669"/>
    <property type="project" value="UniProtKB-EC"/>
</dbReference>
<dbReference type="Pfam" id="PF03737">
    <property type="entry name" value="RraA-like"/>
    <property type="match status" value="1"/>
</dbReference>
<feature type="binding site" evidence="9">
    <location>
        <position position="116"/>
    </location>
    <ligand>
        <name>substrate</name>
    </ligand>
</feature>
<organism evidence="10 11">
    <name type="scientific">Cognatishimia maritima</name>
    <dbReference type="NCBI Taxonomy" id="870908"/>
    <lineage>
        <taxon>Bacteria</taxon>
        <taxon>Pseudomonadati</taxon>
        <taxon>Pseudomonadota</taxon>
        <taxon>Alphaproteobacteria</taxon>
        <taxon>Rhodobacterales</taxon>
        <taxon>Paracoccaceae</taxon>
        <taxon>Cognatishimia</taxon>
    </lineage>
</organism>
<comment type="subunit">
    <text evidence="3">Homohexamer.</text>
</comment>
<dbReference type="InterPro" id="IPR036704">
    <property type="entry name" value="RraA/RraA-like_sf"/>
</dbReference>
<dbReference type="PANTHER" id="PTHR33254">
    <property type="entry name" value="4-HYDROXY-4-METHYL-2-OXOGLUTARATE ALDOLASE 3-RELATED"/>
    <property type="match status" value="1"/>
</dbReference>
<dbReference type="GO" id="GO:0019336">
    <property type="term" value="P:phenol-containing compound catabolic process"/>
    <property type="evidence" value="ECO:0007669"/>
    <property type="project" value="UniProtKB-ARBA"/>
</dbReference>
<dbReference type="NCBIfam" id="NF006731">
    <property type="entry name" value="PRK09262.1"/>
    <property type="match status" value="1"/>
</dbReference>
<dbReference type="CDD" id="cd16841">
    <property type="entry name" value="RraA_family"/>
    <property type="match status" value="1"/>
</dbReference>
<dbReference type="EMBL" id="FQWM01000009">
    <property type="protein sequence ID" value="SHH80474.1"/>
    <property type="molecule type" value="Genomic_DNA"/>
</dbReference>
<comment type="similarity">
    <text evidence="8">Belongs to the LigK/PcmE family.</text>
</comment>
<evidence type="ECO:0000313" key="10">
    <source>
        <dbReference type="EMBL" id="SHH80474.1"/>
    </source>
</evidence>
<dbReference type="EC" id="4.1.3.17" evidence="4"/>
<proteinExistence type="inferred from homology"/>
<dbReference type="OrthoDB" id="9812532at2"/>
<name>A0A1M5VZS2_9RHOB</name>
<reference evidence="11" key="1">
    <citation type="submission" date="2016-11" db="EMBL/GenBank/DDBJ databases">
        <authorList>
            <person name="Varghese N."/>
            <person name="Submissions S."/>
        </authorList>
    </citation>
    <scope>NUCLEOTIDE SEQUENCE [LARGE SCALE GENOMIC DNA]</scope>
    <source>
        <strain evidence="11">DSM 28223</strain>
    </source>
</reference>
<dbReference type="AlphaFoldDB" id="A0A1M5VZS2"/>
<comment type="catalytic activity">
    <reaction evidence="1">
        <text>4-hydroxy-4-methyl-2-oxoglutarate = 2 pyruvate</text>
        <dbReference type="Rhea" id="RHEA:22748"/>
        <dbReference type="ChEBI" id="CHEBI:15361"/>
        <dbReference type="ChEBI" id="CHEBI:58276"/>
        <dbReference type="EC" id="4.1.3.17"/>
    </reaction>
</comment>
<evidence type="ECO:0000256" key="8">
    <source>
        <dbReference type="ARBA" id="ARBA00061585"/>
    </source>
</evidence>
<dbReference type="PANTHER" id="PTHR33254:SF16">
    <property type="entry name" value="BLR3842 PROTEIN"/>
    <property type="match status" value="1"/>
</dbReference>